<reference evidence="2" key="1">
    <citation type="journal article" date="2024" name="Nature">
        <title>Anoxygenic phototroph of the Chloroflexota uses a type I reaction centre.</title>
        <authorList>
            <person name="Tsuji J.M."/>
            <person name="Shaw N.A."/>
            <person name="Nagashima S."/>
            <person name="Venkiteswaran J.J."/>
            <person name="Schiff S.L."/>
            <person name="Watanabe T."/>
            <person name="Fukui M."/>
            <person name="Hanada S."/>
            <person name="Tank M."/>
            <person name="Neufeld J.D."/>
        </authorList>
    </citation>
    <scope>NUCLEOTIDE SEQUENCE</scope>
    <source>
        <strain evidence="2">L227-S17</strain>
    </source>
</reference>
<proteinExistence type="predicted"/>
<organism evidence="2 3">
    <name type="scientific">Candidatus Chlorohelix allophototropha</name>
    <dbReference type="NCBI Taxonomy" id="3003348"/>
    <lineage>
        <taxon>Bacteria</taxon>
        <taxon>Bacillati</taxon>
        <taxon>Chloroflexota</taxon>
        <taxon>Chloroflexia</taxon>
        <taxon>Candidatus Chloroheliales</taxon>
        <taxon>Candidatus Chloroheliaceae</taxon>
        <taxon>Candidatus Chlorohelix</taxon>
    </lineage>
</organism>
<sequence length="311" mass="32487">MSFIPDSTKLKKVRQQEPPENHEMSAEKQLDQFATTETTLPAFQKRGPINPQNLGTAHIINLQKTIGNKAVTRMLETRKTAEPGLVSSTSIQRMGLLEWIRAKKRGSTAAAAAAAATTQLESTPPIYSGASSTTEEMGPPDFSLAPLSLAHSALVGPPPGDPPAELAAAPQLGSIPPIYSGMTEEMGPPDFSLAPLSLAHSVLVGPPPGDPPAELAAAPQLGSIPPIYSGMTEEMGPPDFSLAPLSLAHSVLVGPPPGNRARADARARHMPPIAPLESIPPIYSGTSLSTEEMTPPPAFSIAPGALDEEHP</sequence>
<feature type="region of interest" description="Disordered" evidence="1">
    <location>
        <begin position="271"/>
        <end position="311"/>
    </location>
</feature>
<evidence type="ECO:0000256" key="1">
    <source>
        <dbReference type="SAM" id="MobiDB-lite"/>
    </source>
</evidence>
<gene>
    <name evidence="2" type="ORF">OZ401_002622</name>
</gene>
<keyword evidence="3" id="KW-1185">Reference proteome</keyword>
<dbReference type="EMBL" id="CP128400">
    <property type="protein sequence ID" value="WJW69030.1"/>
    <property type="molecule type" value="Genomic_DNA"/>
</dbReference>
<dbReference type="RefSeq" id="WP_341470930.1">
    <property type="nucleotide sequence ID" value="NZ_CP128400.1"/>
</dbReference>
<protein>
    <submittedName>
        <fullName evidence="2">Uncharacterized protein</fullName>
    </submittedName>
</protein>
<name>A0ABY9B7D7_9CHLR</name>
<evidence type="ECO:0000313" key="3">
    <source>
        <dbReference type="Proteomes" id="UP001431572"/>
    </source>
</evidence>
<dbReference type="Proteomes" id="UP001431572">
    <property type="component" value="Chromosome 2"/>
</dbReference>
<accession>A0ABY9B7D7</accession>
<feature type="region of interest" description="Disordered" evidence="1">
    <location>
        <begin position="1"/>
        <end position="26"/>
    </location>
</feature>
<feature type="compositionally biased region" description="Basic and acidic residues" evidence="1">
    <location>
        <begin position="14"/>
        <end position="26"/>
    </location>
</feature>
<evidence type="ECO:0000313" key="2">
    <source>
        <dbReference type="EMBL" id="WJW69030.1"/>
    </source>
</evidence>